<dbReference type="GO" id="GO:1990904">
    <property type="term" value="C:ribonucleoprotein complex"/>
    <property type="evidence" value="ECO:0007669"/>
    <property type="project" value="UniProtKB-KW"/>
</dbReference>
<evidence type="ECO:0000259" key="1">
    <source>
        <dbReference type="PROSITE" id="PS52002"/>
    </source>
</evidence>
<name>E0SPS7_IGNAA</name>
<dbReference type="AlphaFoldDB" id="E0SPS7"/>
<dbReference type="Gene3D" id="3.30.310.60">
    <property type="entry name" value="Like-Sm ribonucleoprotein, C-terminal domain"/>
    <property type="match status" value="1"/>
</dbReference>
<keyword evidence="2" id="KW-0687">Ribonucleoprotein</keyword>
<dbReference type="InterPro" id="IPR010920">
    <property type="entry name" value="LSM_dom_sf"/>
</dbReference>
<dbReference type="EMBL" id="CP002098">
    <property type="protein sequence ID" value="ADM26949.1"/>
    <property type="molecule type" value="Genomic_DNA"/>
</dbReference>
<dbReference type="InterPro" id="IPR028277">
    <property type="entry name" value="Lsm_C"/>
</dbReference>
<dbReference type="InterPro" id="IPR001163">
    <property type="entry name" value="Sm_dom_euk/arc"/>
</dbReference>
<accession>E0SPS7</accession>
<reference evidence="2 3" key="1">
    <citation type="journal article" date="2010" name="Stand. Genomic Sci.">
        <title>Complete genome sequence of Ignisphaera aggregans type strain (AQ1.S1).</title>
        <authorList>
            <person name="Goker M."/>
            <person name="Held B."/>
            <person name="Lapidus A."/>
            <person name="Nolan M."/>
            <person name="Spring S."/>
            <person name="Yasawong M."/>
            <person name="Lucas S."/>
            <person name="Glavina Del Rio T."/>
            <person name="Tice H."/>
            <person name="Cheng J.F."/>
            <person name="Goodwin L."/>
            <person name="Tapia R."/>
            <person name="Pitluck S."/>
            <person name="Liolios K."/>
            <person name="Ivanova N."/>
            <person name="Mavromatis K."/>
            <person name="Mikhailova N."/>
            <person name="Pati A."/>
            <person name="Chen A."/>
            <person name="Palaniappan K."/>
            <person name="Brambilla E."/>
            <person name="Land M."/>
            <person name="Hauser L."/>
            <person name="Chang Y.J."/>
            <person name="Jeffries C.D."/>
            <person name="Brettin T."/>
            <person name="Detter J.C."/>
            <person name="Han C."/>
            <person name="Rohde M."/>
            <person name="Sikorski J."/>
            <person name="Woyke T."/>
            <person name="Bristow J."/>
            <person name="Eisen J.A."/>
            <person name="Markowitz V."/>
            <person name="Hugenholtz P."/>
            <person name="Kyrpides N.C."/>
            <person name="Klenk H.P."/>
        </authorList>
    </citation>
    <scope>NUCLEOTIDE SEQUENCE [LARGE SCALE GENOMIC DNA]</scope>
    <source>
        <strain evidence="3">DSM 17230 / JCM 13409 / AQ1.S1</strain>
    </source>
</reference>
<keyword evidence="3" id="KW-1185">Reference proteome</keyword>
<dbReference type="HOGENOM" id="CLU_145829_0_0_2"/>
<evidence type="ECO:0000313" key="2">
    <source>
        <dbReference type="EMBL" id="ADM26949.1"/>
    </source>
</evidence>
<dbReference type="Proteomes" id="UP000001304">
    <property type="component" value="Chromosome"/>
</dbReference>
<dbReference type="InterPro" id="IPR037156">
    <property type="entry name" value="Lsm_C_sf"/>
</dbReference>
<dbReference type="Pfam" id="PF01423">
    <property type="entry name" value="LSM"/>
    <property type="match status" value="1"/>
</dbReference>
<sequence length="146" mass="16104">MSYGIRSVAGELTKLIDKKVIVRLVDGKSYSGKLISFDPTSLHIVLGDAESSDGLRLHRVIISGSRVSELLVQEQPIFNAEEFASLVISKLGLRPDVVKVLSDTNSVIIYDRIKVTEAGVEGTGSFAQRIYEIYTEYIESKKRGGR</sequence>
<feature type="domain" description="Sm" evidence="1">
    <location>
        <begin position="7"/>
        <end position="76"/>
    </location>
</feature>
<dbReference type="STRING" id="583356.Igag_0097"/>
<dbReference type="GO" id="GO:0003723">
    <property type="term" value="F:RNA binding"/>
    <property type="evidence" value="ECO:0007669"/>
    <property type="project" value="InterPro"/>
</dbReference>
<dbReference type="Pfam" id="PF14894">
    <property type="entry name" value="Lsm_C"/>
    <property type="match status" value="1"/>
</dbReference>
<evidence type="ECO:0000313" key="3">
    <source>
        <dbReference type="Proteomes" id="UP000001304"/>
    </source>
</evidence>
<dbReference type="BioCyc" id="IAGG583356:GHAH-106-MONOMER"/>
<organism evidence="2 3">
    <name type="scientific">Ignisphaera aggregans (strain DSM 17230 / JCM 13409 / AQ1.S1)</name>
    <dbReference type="NCBI Taxonomy" id="583356"/>
    <lineage>
        <taxon>Archaea</taxon>
        <taxon>Thermoproteota</taxon>
        <taxon>Thermoprotei</taxon>
        <taxon>Desulfurococcales</taxon>
        <taxon>Desulfurococcaceae</taxon>
        <taxon>Ignisphaera</taxon>
    </lineage>
</organism>
<dbReference type="PROSITE" id="PS52002">
    <property type="entry name" value="SM"/>
    <property type="match status" value="1"/>
</dbReference>
<gene>
    <name evidence="2" type="ordered locus">Igag_0097</name>
</gene>
<dbReference type="KEGG" id="iag:Igag_0097"/>
<dbReference type="SUPFAM" id="SSF50182">
    <property type="entry name" value="Sm-like ribonucleoproteins"/>
    <property type="match status" value="1"/>
</dbReference>
<dbReference type="InterPro" id="IPR047575">
    <property type="entry name" value="Sm"/>
</dbReference>
<dbReference type="CDD" id="cd11679">
    <property type="entry name" value="archaeal_Sm_like"/>
    <property type="match status" value="1"/>
</dbReference>
<proteinExistence type="predicted"/>
<dbReference type="Gene3D" id="2.30.30.100">
    <property type="match status" value="1"/>
</dbReference>
<protein>
    <submittedName>
        <fullName evidence="2">Like-Sm ribonucleoprotein core</fullName>
    </submittedName>
</protein>